<keyword evidence="4 5" id="KW-0472">Membrane</keyword>
<evidence type="ECO:0000256" key="1">
    <source>
        <dbReference type="ARBA" id="ARBA00004141"/>
    </source>
</evidence>
<feature type="domain" description="Major facilitator superfamily (MFS) profile" evidence="6">
    <location>
        <begin position="1"/>
        <end position="396"/>
    </location>
</feature>
<evidence type="ECO:0000256" key="2">
    <source>
        <dbReference type="ARBA" id="ARBA00022692"/>
    </source>
</evidence>
<feature type="transmembrane region" description="Helical" evidence="5">
    <location>
        <begin position="76"/>
        <end position="99"/>
    </location>
</feature>
<dbReference type="AlphaFoldDB" id="A0A176XGP1"/>
<dbReference type="Pfam" id="PF07690">
    <property type="entry name" value="MFS_1"/>
    <property type="match status" value="1"/>
</dbReference>
<keyword evidence="3 5" id="KW-1133">Transmembrane helix</keyword>
<organism evidence="7 8">
    <name type="scientific">Agrobacterium tumefaciens</name>
    <dbReference type="NCBI Taxonomy" id="358"/>
    <lineage>
        <taxon>Bacteria</taxon>
        <taxon>Pseudomonadati</taxon>
        <taxon>Pseudomonadota</taxon>
        <taxon>Alphaproteobacteria</taxon>
        <taxon>Hyphomicrobiales</taxon>
        <taxon>Rhizobiaceae</taxon>
        <taxon>Rhizobium/Agrobacterium group</taxon>
        <taxon>Agrobacterium</taxon>
        <taxon>Agrobacterium tumefaciens complex</taxon>
    </lineage>
</organism>
<name>A0A176XGP1_AGRTU</name>
<dbReference type="GO" id="GO:0022857">
    <property type="term" value="F:transmembrane transporter activity"/>
    <property type="evidence" value="ECO:0007669"/>
    <property type="project" value="InterPro"/>
</dbReference>
<feature type="transmembrane region" description="Helical" evidence="5">
    <location>
        <begin position="48"/>
        <end position="64"/>
    </location>
</feature>
<dbReference type="InterPro" id="IPR020846">
    <property type="entry name" value="MFS_dom"/>
</dbReference>
<feature type="transmembrane region" description="Helical" evidence="5">
    <location>
        <begin position="105"/>
        <end position="127"/>
    </location>
</feature>
<dbReference type="PRINTS" id="PR01035">
    <property type="entry name" value="TCRTETA"/>
</dbReference>
<evidence type="ECO:0000256" key="5">
    <source>
        <dbReference type="SAM" id="Phobius"/>
    </source>
</evidence>
<feature type="transmembrane region" description="Helical" evidence="5">
    <location>
        <begin position="310"/>
        <end position="332"/>
    </location>
</feature>
<dbReference type="Gene3D" id="1.20.1250.20">
    <property type="entry name" value="MFS general substrate transporter like domains"/>
    <property type="match status" value="1"/>
</dbReference>
<comment type="caution">
    <text evidence="7">The sequence shown here is derived from an EMBL/GenBank/DDBJ whole genome shotgun (WGS) entry which is preliminary data.</text>
</comment>
<dbReference type="Proteomes" id="UP000077098">
    <property type="component" value="Unassembled WGS sequence"/>
</dbReference>
<dbReference type="PROSITE" id="PS50850">
    <property type="entry name" value="MFS"/>
    <property type="match status" value="1"/>
</dbReference>
<feature type="transmembrane region" description="Helical" evidence="5">
    <location>
        <begin position="148"/>
        <end position="168"/>
    </location>
</feature>
<proteinExistence type="predicted"/>
<evidence type="ECO:0000256" key="4">
    <source>
        <dbReference type="ARBA" id="ARBA00023136"/>
    </source>
</evidence>
<feature type="transmembrane region" description="Helical" evidence="5">
    <location>
        <begin position="286"/>
        <end position="304"/>
    </location>
</feature>
<comment type="subcellular location">
    <subcellularLocation>
        <location evidence="1">Membrane</location>
        <topology evidence="1">Multi-pass membrane protein</topology>
    </subcellularLocation>
</comment>
<feature type="transmembrane region" description="Helical" evidence="5">
    <location>
        <begin position="254"/>
        <end position="274"/>
    </location>
</feature>
<dbReference type="InterPro" id="IPR011701">
    <property type="entry name" value="MFS"/>
</dbReference>
<evidence type="ECO:0000259" key="6">
    <source>
        <dbReference type="PROSITE" id="PS50850"/>
    </source>
</evidence>
<gene>
    <name evidence="7" type="ORF">A7J57_20255</name>
</gene>
<sequence length="396" mass="40126">MRTKKSFRLEVLPLLAALAANAAAQAFLLVLLPSLGRDLGFDALETGLLLSSAALFLVLFAPAWGKISERAGRKPVLLIGLAGAALGPLLIAIVISFRIDEALDRIPALILLFAARAAQSMLSAGLLPAAQAWMADRTAPENRAEGMGLLGASYGIGGILGAGLAFVVGGTHPLVALVSLATLVLFGFGLVFAKVTDRTTSAMAQSLPYPHLDMRRIAPGLAITLIGVCVYAIMQHVTALRLEDSMDLSRPDAISSGGAALMGAAIVMALTQTFGIGKLRRPPHHLIRIGAAAGVLSSAGVTLATTPAALFASLLVLGGALGILLPGNLALISIKAGMNAQGRAAGVNAVAQGLAMAAGPVAGAALHRLSPLAPGAASVILMLAALIIGLGVREKS</sequence>
<feature type="transmembrane region" description="Helical" evidence="5">
    <location>
        <begin position="174"/>
        <end position="196"/>
    </location>
</feature>
<dbReference type="GO" id="GO:0016020">
    <property type="term" value="C:membrane"/>
    <property type="evidence" value="ECO:0007669"/>
    <property type="project" value="UniProtKB-SubCell"/>
</dbReference>
<evidence type="ECO:0000256" key="3">
    <source>
        <dbReference type="ARBA" id="ARBA00022989"/>
    </source>
</evidence>
<dbReference type="PANTHER" id="PTHR23546:SF1">
    <property type="entry name" value="MEMBRANE PROTEIN"/>
    <property type="match status" value="1"/>
</dbReference>
<accession>A0A176XGP1</accession>
<feature type="transmembrane region" description="Helical" evidence="5">
    <location>
        <begin position="372"/>
        <end position="392"/>
    </location>
</feature>
<dbReference type="EMBL" id="LXPS01000004">
    <property type="protein sequence ID" value="OAE48887.1"/>
    <property type="molecule type" value="Genomic_DNA"/>
</dbReference>
<evidence type="ECO:0000313" key="8">
    <source>
        <dbReference type="Proteomes" id="UP000077098"/>
    </source>
</evidence>
<feature type="transmembrane region" description="Helical" evidence="5">
    <location>
        <begin position="217"/>
        <end position="234"/>
    </location>
</feature>
<protein>
    <recommendedName>
        <fullName evidence="6">Major facilitator superfamily (MFS) profile domain-containing protein</fullName>
    </recommendedName>
</protein>
<dbReference type="RefSeq" id="WP_063947491.1">
    <property type="nucleotide sequence ID" value="NZ_LXPS01000004.1"/>
</dbReference>
<dbReference type="InterPro" id="IPR036259">
    <property type="entry name" value="MFS_trans_sf"/>
</dbReference>
<dbReference type="PANTHER" id="PTHR23546">
    <property type="entry name" value="TRANSPORT PROTEIN"/>
    <property type="match status" value="1"/>
</dbReference>
<dbReference type="SUPFAM" id="SSF103473">
    <property type="entry name" value="MFS general substrate transporter"/>
    <property type="match status" value="1"/>
</dbReference>
<evidence type="ECO:0000313" key="7">
    <source>
        <dbReference type="EMBL" id="OAE48887.1"/>
    </source>
</evidence>
<reference evidence="7 8" key="1">
    <citation type="submission" date="2016-05" db="EMBL/GenBank/DDBJ databases">
        <authorList>
            <person name="Lavstsen T."/>
            <person name="Jespersen J.S."/>
        </authorList>
    </citation>
    <scope>NUCLEOTIDE SEQUENCE [LARGE SCALE GENOMIC DNA]</scope>
    <source>
        <strain evidence="7 8">KCJ1736</strain>
    </source>
</reference>
<feature type="transmembrane region" description="Helical" evidence="5">
    <location>
        <begin position="344"/>
        <end position="366"/>
    </location>
</feature>
<keyword evidence="2 5" id="KW-0812">Transmembrane</keyword>
<dbReference type="InterPro" id="IPR001958">
    <property type="entry name" value="Tet-R_TetA/multi-R_MdtG-like"/>
</dbReference>